<dbReference type="RefSeq" id="WP_015772456.1">
    <property type="nucleotide sequence ID" value="NC_013174.1"/>
</dbReference>
<reference evidence="1 2" key="1">
    <citation type="journal article" date="2009" name="Stand. Genomic Sci.">
        <title>Complete genome sequence of Jonesia denitrificans type strain (Prevot 55134).</title>
        <authorList>
            <person name="Pukall R."/>
            <person name="Gehrich-Schroter G."/>
            <person name="Lapidus A."/>
            <person name="Nolan M."/>
            <person name="Glavina Del Rio T."/>
            <person name="Lucas S."/>
            <person name="Chen F."/>
            <person name="Tice H."/>
            <person name="Pitluck S."/>
            <person name="Cheng J.F."/>
            <person name="Copeland A."/>
            <person name="Saunders E."/>
            <person name="Brettin T."/>
            <person name="Detter J.C."/>
            <person name="Bruce D."/>
            <person name="Goodwin L."/>
            <person name="Pati A."/>
            <person name="Ivanova N."/>
            <person name="Mavromatis K."/>
            <person name="Ovchinnikova G."/>
            <person name="Chen A."/>
            <person name="Palaniappan K."/>
            <person name="Land M."/>
            <person name="Hauser L."/>
            <person name="Chang Y.J."/>
            <person name="Jeffries C.D."/>
            <person name="Chain P."/>
            <person name="Goker M."/>
            <person name="Bristow J."/>
            <person name="Eisen J.A."/>
            <person name="Markowitz V."/>
            <person name="Hugenholtz P."/>
            <person name="Kyrpides N.C."/>
            <person name="Klenk H.P."/>
            <person name="Han C."/>
        </authorList>
    </citation>
    <scope>NUCLEOTIDE SEQUENCE [LARGE SCALE GENOMIC DNA]</scope>
    <source>
        <strain evidence="2">ATCC 14870 / DSM 20603 / BCRC 15368 / CIP 55.134 / JCM 11481 / NBRC 15587 / NCTC 10816 / Prevot 55134</strain>
    </source>
</reference>
<dbReference type="AlphaFoldDB" id="C7R1J3"/>
<organism evidence="1 2">
    <name type="scientific">Jonesia denitrificans (strain ATCC 14870 / DSM 20603 / BCRC 15368 / CIP 55.134 / JCM 11481 / NBRC 15587 / NCTC 10816 / Prevot 55134)</name>
    <name type="common">Listeria denitrificans</name>
    <dbReference type="NCBI Taxonomy" id="471856"/>
    <lineage>
        <taxon>Bacteria</taxon>
        <taxon>Bacillati</taxon>
        <taxon>Actinomycetota</taxon>
        <taxon>Actinomycetes</taxon>
        <taxon>Micrococcales</taxon>
        <taxon>Jonesiaceae</taxon>
        <taxon>Jonesia</taxon>
    </lineage>
</organism>
<dbReference type="EMBL" id="CP001706">
    <property type="protein sequence ID" value="ACV09828.1"/>
    <property type="molecule type" value="Genomic_DNA"/>
</dbReference>
<evidence type="ECO:0008006" key="3">
    <source>
        <dbReference type="Google" id="ProtNLM"/>
    </source>
</evidence>
<dbReference type="OrthoDB" id="3382927at2"/>
<gene>
    <name evidence="1" type="ordered locus">Jden_2191</name>
</gene>
<sequence>MIQHRTGDYYGDGTQNLIWEVIEDGQVIAELYVAAANGLIMNISVNEDRQGEGHARALYEAATATHTIYHVPAWGCTEDGLAFAEAMGGETMDEEEAAAFLGVDLSIFDAA</sequence>
<evidence type="ECO:0000313" key="2">
    <source>
        <dbReference type="Proteomes" id="UP000000628"/>
    </source>
</evidence>
<dbReference type="Proteomes" id="UP000000628">
    <property type="component" value="Chromosome"/>
</dbReference>
<dbReference type="eggNOG" id="ENOG503444Z">
    <property type="taxonomic scope" value="Bacteria"/>
</dbReference>
<dbReference type="InterPro" id="IPR016181">
    <property type="entry name" value="Acyl_CoA_acyltransferase"/>
</dbReference>
<name>C7R1J3_JONDD</name>
<dbReference type="HOGENOM" id="CLU_2154960_0_0_11"/>
<dbReference type="KEGG" id="jde:Jden_2191"/>
<proteinExistence type="predicted"/>
<protein>
    <recommendedName>
        <fullName evidence="3">N-acetyltransferase domain-containing protein</fullName>
    </recommendedName>
</protein>
<keyword evidence="2" id="KW-1185">Reference proteome</keyword>
<dbReference type="Gene3D" id="3.40.630.30">
    <property type="match status" value="1"/>
</dbReference>
<evidence type="ECO:0000313" key="1">
    <source>
        <dbReference type="EMBL" id="ACV09828.1"/>
    </source>
</evidence>
<dbReference type="SUPFAM" id="SSF55729">
    <property type="entry name" value="Acyl-CoA N-acyltransferases (Nat)"/>
    <property type="match status" value="1"/>
</dbReference>
<accession>C7R1J3</accession>